<dbReference type="OrthoDB" id="7756796at2759"/>
<protein>
    <submittedName>
        <fullName evidence="1">Uncharacterized protein</fullName>
    </submittedName>
</protein>
<dbReference type="EMBL" id="LRGB01001794">
    <property type="protein sequence ID" value="KZS10462.1"/>
    <property type="molecule type" value="Genomic_DNA"/>
</dbReference>
<keyword evidence="2" id="KW-1185">Reference proteome</keyword>
<dbReference type="AlphaFoldDB" id="A0A164THE8"/>
<evidence type="ECO:0000313" key="1">
    <source>
        <dbReference type="EMBL" id="KZS10462.1"/>
    </source>
</evidence>
<reference evidence="1 2" key="1">
    <citation type="submission" date="2016-03" db="EMBL/GenBank/DDBJ databases">
        <title>EvidentialGene: Evidence-directed Construction of Genes on Genomes.</title>
        <authorList>
            <person name="Gilbert D.G."/>
            <person name="Choi J.-H."/>
            <person name="Mockaitis K."/>
            <person name="Colbourne J."/>
            <person name="Pfrender M."/>
        </authorList>
    </citation>
    <scope>NUCLEOTIDE SEQUENCE [LARGE SCALE GENOMIC DNA]</scope>
    <source>
        <strain evidence="1 2">Xinb3</strain>
        <tissue evidence="1">Complete organism</tissue>
    </source>
</reference>
<name>A0A164THE8_9CRUS</name>
<sequence>MSRPPNEFFRGRFYDPRVTFFDQPVPEREKMREREICIRSHLQHPGYQFRERSPIGFPRHASQWGSSGYGFFSPLEDHEGRFYDHRTEYRDDYSFGPAVEYNNPPNDRREDFQSYYCGEIWHLAIKKDAV</sequence>
<gene>
    <name evidence="1" type="ORF">APZ42_025074</name>
</gene>
<proteinExistence type="predicted"/>
<organism evidence="1 2">
    <name type="scientific">Daphnia magna</name>
    <dbReference type="NCBI Taxonomy" id="35525"/>
    <lineage>
        <taxon>Eukaryota</taxon>
        <taxon>Metazoa</taxon>
        <taxon>Ecdysozoa</taxon>
        <taxon>Arthropoda</taxon>
        <taxon>Crustacea</taxon>
        <taxon>Branchiopoda</taxon>
        <taxon>Diplostraca</taxon>
        <taxon>Cladocera</taxon>
        <taxon>Anomopoda</taxon>
        <taxon>Daphniidae</taxon>
        <taxon>Daphnia</taxon>
    </lineage>
</organism>
<accession>A0A164THE8</accession>
<comment type="caution">
    <text evidence="1">The sequence shown here is derived from an EMBL/GenBank/DDBJ whole genome shotgun (WGS) entry which is preliminary data.</text>
</comment>
<dbReference type="Proteomes" id="UP000076858">
    <property type="component" value="Unassembled WGS sequence"/>
</dbReference>
<evidence type="ECO:0000313" key="2">
    <source>
        <dbReference type="Proteomes" id="UP000076858"/>
    </source>
</evidence>